<protein>
    <submittedName>
        <fullName evidence="1">Shikimate kinase</fullName>
    </submittedName>
</protein>
<reference evidence="1 2" key="1">
    <citation type="submission" date="2010-03" db="EMBL/GenBank/DDBJ databases">
        <title>The genome sequence of Ruminococcus torques L2-14.</title>
        <authorList>
            <consortium name="metaHIT consortium -- http://www.metahit.eu/"/>
            <person name="Pajon A."/>
            <person name="Turner K."/>
            <person name="Parkhill J."/>
            <person name="Duncan S."/>
            <person name="Flint H."/>
        </authorList>
    </citation>
    <scope>NUCLEOTIDE SEQUENCE [LARGE SCALE GENOMIC DNA]</scope>
    <source>
        <strain evidence="1 2">L2-14</strain>
    </source>
</reference>
<dbReference type="Pfam" id="PF13238">
    <property type="entry name" value="AAA_18"/>
    <property type="match status" value="1"/>
</dbReference>
<dbReference type="Gene3D" id="3.40.50.300">
    <property type="entry name" value="P-loop containing nucleotide triphosphate hydrolases"/>
    <property type="match status" value="1"/>
</dbReference>
<proteinExistence type="predicted"/>
<organism evidence="1 2">
    <name type="scientific">[Ruminococcus] torques L2-14</name>
    <dbReference type="NCBI Taxonomy" id="657313"/>
    <lineage>
        <taxon>Bacteria</taxon>
        <taxon>Bacillati</taxon>
        <taxon>Bacillota</taxon>
        <taxon>Clostridia</taxon>
        <taxon>Lachnospirales</taxon>
        <taxon>Lachnospiraceae</taxon>
        <taxon>Mediterraneibacter</taxon>
    </lineage>
</organism>
<dbReference type="EMBL" id="FP929055">
    <property type="protein sequence ID" value="CBL25807.1"/>
    <property type="molecule type" value="Genomic_DNA"/>
</dbReference>
<dbReference type="InterPro" id="IPR027417">
    <property type="entry name" value="P-loop_NTPase"/>
</dbReference>
<dbReference type="KEGG" id="rto:RTO_11280"/>
<dbReference type="HOGENOM" id="CLU_102890_0_0_9"/>
<gene>
    <name evidence="1" type="ORF">RTO_11280</name>
</gene>
<evidence type="ECO:0000313" key="2">
    <source>
        <dbReference type="Proteomes" id="UP000008956"/>
    </source>
</evidence>
<dbReference type="GO" id="GO:0016301">
    <property type="term" value="F:kinase activity"/>
    <property type="evidence" value="ECO:0007669"/>
    <property type="project" value="UniProtKB-KW"/>
</dbReference>
<dbReference type="PATRIC" id="fig|657313.3.peg.794"/>
<sequence>MVSSISDSRPAIPYKDCTIRGGGLYSGFCFFIACHNDDFSKKACHVTQAVEKFILLCYTFVKAIIKRENSHMKKIYLIGGAMGVGKTTVAQILKTKLSNSVFLDGDWCWDSDPFQVTEETKIMVIDNISHLLNNFIHCSAYDNIIFCWVMHEQSIIDDILSRLDHKDCKVYCVSLVCDPDVLSERLRKDIEQGVRLPSIIEKSISYLPKYRLLYTKRIDVSNSSPNQIADEIAAL</sequence>
<dbReference type="AlphaFoldDB" id="D4M3J5"/>
<keyword evidence="1" id="KW-0808">Transferase</keyword>
<reference evidence="1 2" key="2">
    <citation type="submission" date="2010-03" db="EMBL/GenBank/DDBJ databases">
        <authorList>
            <person name="Pajon A."/>
        </authorList>
    </citation>
    <scope>NUCLEOTIDE SEQUENCE [LARGE SCALE GENOMIC DNA]</scope>
    <source>
        <strain evidence="1 2">L2-14</strain>
    </source>
</reference>
<dbReference type="SUPFAM" id="SSF52540">
    <property type="entry name" value="P-loop containing nucleoside triphosphate hydrolases"/>
    <property type="match status" value="1"/>
</dbReference>
<accession>D4M3J5</accession>
<dbReference type="Proteomes" id="UP000008956">
    <property type="component" value="Chromosome"/>
</dbReference>
<keyword evidence="1" id="KW-0418">Kinase</keyword>
<evidence type="ECO:0000313" key="1">
    <source>
        <dbReference type="EMBL" id="CBL25807.1"/>
    </source>
</evidence>
<name>D4M3J5_9FIRM</name>